<comment type="caution">
    <text evidence="2">The sequence shown here is derived from an EMBL/GenBank/DDBJ whole genome shotgun (WGS) entry which is preliminary data.</text>
</comment>
<accession>A0ABQ5E587</accession>
<evidence type="ECO:0000313" key="2">
    <source>
        <dbReference type="EMBL" id="GJT46037.1"/>
    </source>
</evidence>
<dbReference type="EMBL" id="BQNB010015950">
    <property type="protein sequence ID" value="GJT46037.1"/>
    <property type="molecule type" value="Genomic_DNA"/>
</dbReference>
<keyword evidence="3" id="KW-1185">Reference proteome</keyword>
<sequence length="209" mass="23709">MLHGVANGYQLWYARNDWRSLLVYCGRSVECGRCAESSKSAPKSSKKGAKSTKTGGKFSKSAGKSTKSTGKSVKSGTKMDDLKAILLQRSKPIITMLEDIRIYIMQRLVAMNKLAVNLEDQITPTVRKRLEYLKREQRNWYVFPSAYEELEKDYVSKSSGRLETCSLACHDVLYNVVEVMKHVAMNLVSQLESGRFNLRRISLTGFHQK</sequence>
<proteinExistence type="predicted"/>
<evidence type="ECO:0000256" key="1">
    <source>
        <dbReference type="SAM" id="MobiDB-lite"/>
    </source>
</evidence>
<protein>
    <submittedName>
        <fullName evidence="2">Uncharacterized protein</fullName>
    </submittedName>
</protein>
<dbReference type="Proteomes" id="UP001151760">
    <property type="component" value="Unassembled WGS sequence"/>
</dbReference>
<name>A0ABQ5E587_9ASTR</name>
<evidence type="ECO:0000313" key="3">
    <source>
        <dbReference type="Proteomes" id="UP001151760"/>
    </source>
</evidence>
<feature type="compositionally biased region" description="Low complexity" evidence="1">
    <location>
        <begin position="51"/>
        <end position="75"/>
    </location>
</feature>
<organism evidence="2 3">
    <name type="scientific">Tanacetum coccineum</name>
    <dbReference type="NCBI Taxonomy" id="301880"/>
    <lineage>
        <taxon>Eukaryota</taxon>
        <taxon>Viridiplantae</taxon>
        <taxon>Streptophyta</taxon>
        <taxon>Embryophyta</taxon>
        <taxon>Tracheophyta</taxon>
        <taxon>Spermatophyta</taxon>
        <taxon>Magnoliopsida</taxon>
        <taxon>eudicotyledons</taxon>
        <taxon>Gunneridae</taxon>
        <taxon>Pentapetalae</taxon>
        <taxon>asterids</taxon>
        <taxon>campanulids</taxon>
        <taxon>Asterales</taxon>
        <taxon>Asteraceae</taxon>
        <taxon>Asteroideae</taxon>
        <taxon>Anthemideae</taxon>
        <taxon>Anthemidinae</taxon>
        <taxon>Tanacetum</taxon>
    </lineage>
</organism>
<feature type="region of interest" description="Disordered" evidence="1">
    <location>
        <begin position="36"/>
        <end position="75"/>
    </location>
</feature>
<reference evidence="2" key="1">
    <citation type="journal article" date="2022" name="Int. J. Mol. Sci.">
        <title>Draft Genome of Tanacetum Coccineum: Genomic Comparison of Closely Related Tanacetum-Family Plants.</title>
        <authorList>
            <person name="Yamashiro T."/>
            <person name="Shiraishi A."/>
            <person name="Nakayama K."/>
            <person name="Satake H."/>
        </authorList>
    </citation>
    <scope>NUCLEOTIDE SEQUENCE</scope>
</reference>
<reference evidence="2" key="2">
    <citation type="submission" date="2022-01" db="EMBL/GenBank/DDBJ databases">
        <authorList>
            <person name="Yamashiro T."/>
            <person name="Shiraishi A."/>
            <person name="Satake H."/>
            <person name="Nakayama K."/>
        </authorList>
    </citation>
    <scope>NUCLEOTIDE SEQUENCE</scope>
</reference>
<gene>
    <name evidence="2" type="ORF">Tco_0954752</name>
</gene>